<feature type="region of interest" description="Disordered" evidence="4">
    <location>
        <begin position="240"/>
        <end position="279"/>
    </location>
</feature>
<feature type="region of interest" description="Disordered" evidence="4">
    <location>
        <begin position="1"/>
        <end position="108"/>
    </location>
</feature>
<dbReference type="Pfam" id="PF05731">
    <property type="entry name" value="TROVE"/>
    <property type="match status" value="2"/>
</dbReference>
<dbReference type="InterPro" id="IPR015943">
    <property type="entry name" value="WD40/YVTN_repeat-like_dom_sf"/>
</dbReference>
<keyword evidence="1 3" id="KW-0853">WD repeat</keyword>
<feature type="repeat" description="WD" evidence="3">
    <location>
        <begin position="1876"/>
        <end position="1910"/>
    </location>
</feature>
<dbReference type="InterPro" id="IPR056829">
    <property type="entry name" value="Beta-prop_TEP1_2nd"/>
</dbReference>
<dbReference type="InterPro" id="IPR001680">
    <property type="entry name" value="WD40_rpt"/>
</dbReference>
<comment type="caution">
    <text evidence="6">The sequence shown here is derived from an EMBL/GenBank/DDBJ whole genome shotgun (WGS) entry which is preliminary data.</text>
</comment>
<dbReference type="InterPro" id="IPR001646">
    <property type="entry name" value="5peptide_repeat"/>
</dbReference>
<evidence type="ECO:0000256" key="4">
    <source>
        <dbReference type="SAM" id="MobiDB-lite"/>
    </source>
</evidence>
<dbReference type="CDD" id="cd00200">
    <property type="entry name" value="WD40"/>
    <property type="match status" value="2"/>
</dbReference>
<dbReference type="SMART" id="SM00320">
    <property type="entry name" value="WD40"/>
    <property type="match status" value="18"/>
</dbReference>
<dbReference type="Pfam" id="PF25048">
    <property type="entry name" value="Beta-prop_TEP1_C"/>
    <property type="match status" value="1"/>
</dbReference>
<dbReference type="SUPFAM" id="SSF141571">
    <property type="entry name" value="Pentapeptide repeat-like"/>
    <property type="match status" value="1"/>
</dbReference>
<feature type="repeat" description="WD" evidence="3">
    <location>
        <begin position="2304"/>
        <end position="2345"/>
    </location>
</feature>
<dbReference type="PROSITE" id="PS50294">
    <property type="entry name" value="WD_REPEATS_REGION"/>
    <property type="match status" value="8"/>
</dbReference>
<dbReference type="GO" id="GO:0005697">
    <property type="term" value="C:telomerase holoenzyme complex"/>
    <property type="evidence" value="ECO:0007669"/>
    <property type="project" value="TreeGrafter"/>
</dbReference>
<dbReference type="InterPro" id="IPR036322">
    <property type="entry name" value="WD40_repeat_dom_sf"/>
</dbReference>
<dbReference type="InterPro" id="IPR020472">
    <property type="entry name" value="WD40_PAC1"/>
</dbReference>
<feature type="compositionally biased region" description="Low complexity" evidence="4">
    <location>
        <begin position="56"/>
        <end position="108"/>
    </location>
</feature>
<feature type="repeat" description="WD" evidence="3">
    <location>
        <begin position="2000"/>
        <end position="2026"/>
    </location>
</feature>
<dbReference type="Pfam" id="PF19334">
    <property type="entry name" value="DUF5920"/>
    <property type="match status" value="1"/>
</dbReference>
<feature type="repeat" description="WD" evidence="3">
    <location>
        <begin position="2346"/>
        <end position="2376"/>
    </location>
</feature>
<dbReference type="InterPro" id="IPR056828">
    <property type="entry name" value="Beta-prop_TEP1_C"/>
</dbReference>
<sequence length="2847" mass="314075">MTSLHTKSSPSSVSQTKSTGGVGRVGGSEDRKRKPGPGKVKADIKKPTVEKTKLQSSLLTSGSLHSSLLTSSSLSGPSLTGSKLTGSTLTGSNLRGSGLSGSTLTGSSLTGSKIPGSSLLGSSLSGSKLTGSALTGSSLTGSNLTGSSLTGSKLSGSGLGLSGSNLQSSSKLQSFSLQSNLLSKSTTSQPTEKSPLSSLSLRSQSAGISHASSSRLSAGSPALSSDKLLSSFTQNTSSLSTKSTLSHVKSHSTTTRSLSRGSSKEEKPKRGTKRAAQDQNVFAIKKHTIKAPKYNLENTIPHGEGVVIPDFVSPNKDPALSKIRAPLHDINGLKLALINAVSGSLICQPNFKDSKDLTRITLTGMVESVIQYDPEFILKVALFTRKQLNVRTAANFLLALSANIHPCRPYLRKYYCSSIALPSDWIEVAEIYQAFHDRNINQGSLPSALRKVMIMKFPHFDKYQLAKYNKESSMKKKKKKETAAGQDSQNVRGRGRGRGAGRGRGGYGAVRGAPAMRGARGLSKPSESLSMFSDSDSDSDDSDEHQDLMRQVRIYCCLYIYTCGGSRGGVRSTVSLNFFNDSDSRSTVSLNFFNDSDSDSDSLDDDQSLMRQISGVEYDEDKETKEELSKMRFSLKQLIRKLHITEPVEHVMCLIGKKYPSTLEAFYKARLPGTWEEERSGKRMKLPVPETWETQVSLKGNKASTWEDLIDHKKLPFMAMLRNLRNLIRAGISQKHHGLIIRRLTDERQVANSKQFPFRFFSAFEVLGQLKDEYEKSQKEIIAEAEKTAFSTTVGYKPPTRGRGRGRGKGKGTQWWMEKQGKKKEEKNKPKETAFDLGLISRYRKALDTAVKIATVYNVQPIKGRTIVLCDVGPNMEVNCTAARGLGKPRQMVEVALLMGLMCKYSCEECDLVTFGVNTWDFISIEKGTILDNLEKILFQRANPPTNATHAGTMNTKIGLPDSILNDALRDRVQIDNIVILSGGDQIHDQNQFMSAYLKKYRQLVNQNLLYVNISFAGKNCGFSQSIKPEHENDIFISGFSDAILRFIAERGEGGQLMHVEKIDEAFNLKSLATPALEKVPKPAISPEKSLPVVSNAPRWRTVRVFISSTFRDMHGERDVLTRFVFPELRALGKKHFLNIHEVDLRWGVTEEESKSNKTLELCLSEIRRCQFFIGILGSRYGYVPDKYDVPDTQEFQWLKAYPQGASVTELEMHSGALCDPKKLARNAFFFIRDPNFEDSIPKEFKDDFVSESDKQKLDSLKTRVRGSGLEVYDMYPCTWGGVVDGKPIVAGLDSFAVRVLNNLWTAIQQQYPDESAMIDDATNTNQLHKALMERHSSSFIGRKALIKECMKHIQEKTSGILVLAGKPGTGKTAFVSAFVYAYLASKSCDGPHTVMVHMVGAAPGSTNILATIKRLCYELRRQFSIDTTIPEDMKNITPKFAELLKEAGRLCSSPLLIIMDGIDMMEQAHQPHNMEWLPNPIPDNVVFVMSAIEGGKSHQALKRHKPAEVTVGGLDMFDKADVIRNNLAVYGKALDESPFNNQMKLLLSKREAVNPLFLQLACEELRVFGVFEKVGEKLKSMPHTTPLLLQEVLTRLESDLGYDTVSMAMSLLASVRDGLDMEELHELLSIKELLGAAKYSTEDVYNVKLSPDVMVPPAMFSYLQRALQAFLTPTEPGSEYRMTLAHAEIMTAVKQRYLKGMEHEQSCHKLLAGFFYQRADSGHNDTFDSGNVRAFGQLAYHLSLAGDFHILGKVLTNLHYIYNKCKLGLGAQLLEDYQERVFISKMMEREQNKTLTSVKVQEFKMFVSRQLHIINKHPALTWQQAMNEPKGSEPQGAAASLEGGLTSSRAYMEWQNKPTEVDPNYLTISNLPFPVTCVAISPDNTYFACGGLDCLVRLYSLETGKELRTYRGHADLITGVCFAGRSTLCSASLDNTISVWHVEDGHRIHLLKKHTRRVQSCASDPAGRQVASASWDCSVIVWNLAKGENVCELKVGSPVNSVAFHPEGQLIVTGSWDATIKIWDVFHKTRKAVLRGHLSSVRDVTYSPSGRHIASAALDGEVKLWAAYNGTQVGNISGHTLPINKILFTPTGKELVTVSDDHKVKVWSGHLGKPINSFGTEEDGAAKSVALSPNGEILAVGYHEGFIKLYDTLTGFKLVRVDAFESSVNCLTFMYDGAILIASTAAGQCQAFRANNQCKKIAEYGYNTKAILCSAVTRSYLAIGMEDCSAQIFVIPKDHASLQQKNPAKADVTLRGQVGPISSVTFSPDASKLATASRDSSVYIWDIYGSMIGSNPEPITKLHACHKDWITDCKWSNTGEYLVTSSTDFNLKIWDIKTGSEKTRLTGHMASINHIAYSYGCIVSTCSDGSVKIWSHKGTEITTLYGHSQCANGCDLLVRVSKESEVEKEPDLSDWSAEPDQTEEKSAKESKKQIKVEDVIVATCSDDGTARLWRPLQANELANLTGHSDRVISVAADTHGNICTTSLDKSVKLWKPELKPDRTQHGHNAEITFCVCSPHKDVLLTGSRDGVLKIWDLVSPEMASLEVKAHTKSINTACFLEAFAKVFTIVTGGNDCKIIYWNFSVIQGQFKSFSKGRVNSTESPVTCLIKKEMSQTSDLFFSCEWNGNIKVWKSNDIKSSARSSRDVSKSTGNWLMKMISPGQHPKLFATTSNKTVYQINLQAQKGGDVSMSVGNVTEIPNFLDIKNNIPEHKRQNNMILDVAQYMDVFDLLFMADSAGQVSVTGSDKLSVKGKLKIHASAVTSIQFHGTLMFTGSKDHTVKVWQVIDKHLTKPIINLEVALQQVGLFYCPAPVTSLQVIHTDCNSVRLACGDQLGNIHFLSWNTI</sequence>
<dbReference type="InterPro" id="IPR019775">
    <property type="entry name" value="WD40_repeat_CS"/>
</dbReference>
<dbReference type="InterPro" id="IPR027417">
    <property type="entry name" value="P-loop_NTPase"/>
</dbReference>
<evidence type="ECO:0000256" key="3">
    <source>
        <dbReference type="PROSITE-ProRule" id="PRU00221"/>
    </source>
</evidence>
<proteinExistence type="predicted"/>
<dbReference type="EMBL" id="VSWD01000008">
    <property type="protein sequence ID" value="KAK3095524.1"/>
    <property type="molecule type" value="Genomic_DNA"/>
</dbReference>
<feature type="repeat" description="WD" evidence="3">
    <location>
        <begin position="2465"/>
        <end position="2496"/>
    </location>
</feature>
<dbReference type="Proteomes" id="UP001186944">
    <property type="component" value="Unassembled WGS sequence"/>
</dbReference>
<feature type="repeat" description="WD" evidence="3">
    <location>
        <begin position="2035"/>
        <end position="2076"/>
    </location>
</feature>
<keyword evidence="2" id="KW-0677">Repeat</keyword>
<dbReference type="InterPro" id="IPR008858">
    <property type="entry name" value="TROVE_dom"/>
</dbReference>
<dbReference type="PROSITE" id="PS50988">
    <property type="entry name" value="TROVE"/>
    <property type="match status" value="1"/>
</dbReference>
<dbReference type="SUPFAM" id="SSF50978">
    <property type="entry name" value="WD40 repeat-like"/>
    <property type="match status" value="3"/>
</dbReference>
<gene>
    <name evidence="6" type="ORF">FSP39_015646</name>
</gene>
<feature type="compositionally biased region" description="Low complexity" evidence="4">
    <location>
        <begin position="1"/>
        <end position="19"/>
    </location>
</feature>
<protein>
    <recommendedName>
        <fullName evidence="5">TROVE domain-containing protein</fullName>
    </recommendedName>
</protein>
<feature type="repeat" description="WD" evidence="3">
    <location>
        <begin position="2255"/>
        <end position="2288"/>
    </location>
</feature>
<feature type="compositionally biased region" description="Basic residues" evidence="4">
    <location>
        <begin position="800"/>
        <end position="810"/>
    </location>
</feature>
<dbReference type="GO" id="GO:0003720">
    <property type="term" value="F:telomerase activity"/>
    <property type="evidence" value="ECO:0007669"/>
    <property type="project" value="TreeGrafter"/>
</dbReference>
<dbReference type="Gene3D" id="2.160.20.80">
    <property type="entry name" value="E3 ubiquitin-protein ligase SopA"/>
    <property type="match status" value="1"/>
</dbReference>
<evidence type="ECO:0000313" key="6">
    <source>
        <dbReference type="EMBL" id="KAK3095524.1"/>
    </source>
</evidence>
<feature type="region of interest" description="Disordered" evidence="4">
    <location>
        <begin position="2406"/>
        <end position="2431"/>
    </location>
</feature>
<dbReference type="GO" id="GO:0000722">
    <property type="term" value="P:telomere maintenance via recombination"/>
    <property type="evidence" value="ECO:0007669"/>
    <property type="project" value="TreeGrafter"/>
</dbReference>
<dbReference type="GO" id="GO:0070034">
    <property type="term" value="F:telomerase RNA binding"/>
    <property type="evidence" value="ECO:0007669"/>
    <property type="project" value="TreeGrafter"/>
</dbReference>
<feature type="repeat" description="WD" evidence="3">
    <location>
        <begin position="2077"/>
        <end position="2109"/>
    </location>
</feature>
<feature type="repeat" description="WD" evidence="3">
    <location>
        <begin position="2505"/>
        <end position="2546"/>
    </location>
</feature>
<name>A0AA88Y0N2_PINIB</name>
<keyword evidence="7" id="KW-1185">Reference proteome</keyword>
<feature type="repeat" description="WD" evidence="3">
    <location>
        <begin position="1952"/>
        <end position="1993"/>
    </location>
</feature>
<dbReference type="PROSITE" id="PS00678">
    <property type="entry name" value="WD_REPEATS_1"/>
    <property type="match status" value="5"/>
</dbReference>
<dbReference type="Gene3D" id="2.130.10.10">
    <property type="entry name" value="YVTN repeat-like/Quinoprotein amine dehydrogenase"/>
    <property type="match status" value="6"/>
</dbReference>
<dbReference type="Gene3D" id="3.40.50.300">
    <property type="entry name" value="P-loop containing nucleotide triphosphate hydrolases"/>
    <property type="match status" value="1"/>
</dbReference>
<dbReference type="Pfam" id="PF13271">
    <property type="entry name" value="DUF4062"/>
    <property type="match status" value="1"/>
</dbReference>
<evidence type="ECO:0000313" key="7">
    <source>
        <dbReference type="Proteomes" id="UP001186944"/>
    </source>
</evidence>
<feature type="region of interest" description="Disordered" evidence="4">
    <location>
        <begin position="471"/>
        <end position="545"/>
    </location>
</feature>
<dbReference type="InterPro" id="IPR025139">
    <property type="entry name" value="DUF4062"/>
</dbReference>
<dbReference type="Gene3D" id="3.40.50.410">
    <property type="entry name" value="von Willebrand factor, type A domain"/>
    <property type="match status" value="1"/>
</dbReference>
<dbReference type="Pfam" id="PF17908">
    <property type="entry name" value="APAF1_C"/>
    <property type="match status" value="1"/>
</dbReference>
<dbReference type="PRINTS" id="PR00320">
    <property type="entry name" value="GPROTEINBRPT"/>
</dbReference>
<accession>A0AA88Y0N2</accession>
<evidence type="ECO:0000256" key="2">
    <source>
        <dbReference type="ARBA" id="ARBA00022737"/>
    </source>
</evidence>
<dbReference type="InterPro" id="IPR045804">
    <property type="entry name" value="DUF5920"/>
</dbReference>
<feature type="compositionally biased region" description="Basic and acidic residues" evidence="4">
    <location>
        <begin position="40"/>
        <end position="53"/>
    </location>
</feature>
<organism evidence="6 7">
    <name type="scientific">Pinctada imbricata</name>
    <name type="common">Atlantic pearl-oyster</name>
    <name type="synonym">Pinctada martensii</name>
    <dbReference type="NCBI Taxonomy" id="66713"/>
    <lineage>
        <taxon>Eukaryota</taxon>
        <taxon>Metazoa</taxon>
        <taxon>Spiralia</taxon>
        <taxon>Lophotrochozoa</taxon>
        <taxon>Mollusca</taxon>
        <taxon>Bivalvia</taxon>
        <taxon>Autobranchia</taxon>
        <taxon>Pteriomorphia</taxon>
        <taxon>Pterioida</taxon>
        <taxon>Pterioidea</taxon>
        <taxon>Pteriidae</taxon>
        <taxon>Pinctada</taxon>
    </lineage>
</organism>
<dbReference type="Pfam" id="PF00400">
    <property type="entry name" value="WD40"/>
    <property type="match status" value="9"/>
</dbReference>
<dbReference type="InterPro" id="IPR052652">
    <property type="entry name" value="Telomerase_Complex_Comp"/>
</dbReference>
<dbReference type="InterPro" id="IPR036465">
    <property type="entry name" value="vWFA_dom_sf"/>
</dbReference>
<dbReference type="InterPro" id="IPR041452">
    <property type="entry name" value="APAF1_C"/>
</dbReference>
<dbReference type="PANTHER" id="PTHR44791">
    <property type="entry name" value="TELOMERASE PROTEIN COMPONENT 1 TEP1"/>
    <property type="match status" value="1"/>
</dbReference>
<feature type="compositionally biased region" description="Low complexity" evidence="4">
    <location>
        <begin position="240"/>
        <end position="261"/>
    </location>
</feature>
<feature type="region of interest" description="Disordered" evidence="4">
    <location>
        <begin position="793"/>
        <end position="829"/>
    </location>
</feature>
<dbReference type="PANTHER" id="PTHR44791:SF1">
    <property type="entry name" value="TELOMERASE PROTEIN COMPONENT 1"/>
    <property type="match status" value="1"/>
</dbReference>
<dbReference type="Pfam" id="PF00805">
    <property type="entry name" value="Pentapeptide"/>
    <property type="match status" value="2"/>
</dbReference>
<reference evidence="6" key="1">
    <citation type="submission" date="2019-08" db="EMBL/GenBank/DDBJ databases">
        <title>The improved chromosome-level genome for the pearl oyster Pinctada fucata martensii using PacBio sequencing and Hi-C.</title>
        <authorList>
            <person name="Zheng Z."/>
        </authorList>
    </citation>
    <scope>NUCLEOTIDE SEQUENCE</scope>
    <source>
        <strain evidence="6">ZZ-2019</strain>
        <tissue evidence="6">Adductor muscle</tissue>
    </source>
</reference>
<evidence type="ECO:0000259" key="5">
    <source>
        <dbReference type="PROSITE" id="PS50988"/>
    </source>
</evidence>
<evidence type="ECO:0000256" key="1">
    <source>
        <dbReference type="ARBA" id="ARBA00022574"/>
    </source>
</evidence>
<feature type="compositionally biased region" description="Acidic residues" evidence="4">
    <location>
        <begin position="535"/>
        <end position="544"/>
    </location>
</feature>
<dbReference type="PROSITE" id="PS50082">
    <property type="entry name" value="WD_REPEATS_2"/>
    <property type="match status" value="12"/>
</dbReference>
<feature type="domain" description="TROVE" evidence="5">
    <location>
        <begin position="313"/>
        <end position="864"/>
    </location>
</feature>
<feature type="compositionally biased region" description="Basic and acidic residues" evidence="4">
    <location>
        <begin position="819"/>
        <end position="829"/>
    </location>
</feature>
<dbReference type="SUPFAM" id="SSF52540">
    <property type="entry name" value="P-loop containing nucleoside triphosphate hydrolases"/>
    <property type="match status" value="1"/>
</dbReference>
<dbReference type="Pfam" id="PF25047">
    <property type="entry name" value="Beta-prop_TEP1_2nd"/>
    <property type="match status" value="1"/>
</dbReference>
<dbReference type="Gene3D" id="1.25.40.370">
    <property type="match status" value="1"/>
</dbReference>
<feature type="repeat" description="WD" evidence="3">
    <location>
        <begin position="2756"/>
        <end position="2787"/>
    </location>
</feature>
<feature type="repeat" description="WD" evidence="3">
    <location>
        <begin position="1911"/>
        <end position="1951"/>
    </location>
</feature>
<dbReference type="SUPFAM" id="SSF140864">
    <property type="entry name" value="TROVE domain-like"/>
    <property type="match status" value="1"/>
</dbReference>
<dbReference type="InterPro" id="IPR037214">
    <property type="entry name" value="TROVE_dom_sf"/>
</dbReference>